<dbReference type="PROSITE" id="PS00759">
    <property type="entry name" value="ARGE_DAPE_CPG2_2"/>
    <property type="match status" value="1"/>
</dbReference>
<keyword evidence="4" id="KW-0055">Arginine biosynthesis</keyword>
<dbReference type="PROSITE" id="PS00758">
    <property type="entry name" value="ARGE_DAPE_CPG2_1"/>
    <property type="match status" value="1"/>
</dbReference>
<dbReference type="PANTHER" id="PTHR43808">
    <property type="entry name" value="ACETYLORNITHINE DEACETYLASE"/>
    <property type="match status" value="1"/>
</dbReference>
<dbReference type="EC" id="3.5.1.16" evidence="11"/>
<evidence type="ECO:0000313" key="11">
    <source>
        <dbReference type="EMBL" id="SLN54600.1"/>
    </source>
</evidence>
<evidence type="ECO:0000256" key="6">
    <source>
        <dbReference type="ARBA" id="ARBA00022723"/>
    </source>
</evidence>
<evidence type="ECO:0000256" key="4">
    <source>
        <dbReference type="ARBA" id="ARBA00022571"/>
    </source>
</evidence>
<dbReference type="InterPro" id="IPR050072">
    <property type="entry name" value="Peptidase_M20A"/>
</dbReference>
<keyword evidence="7 11" id="KW-0378">Hydrolase</keyword>
<dbReference type="OrthoDB" id="9809784at2"/>
<dbReference type="NCBIfam" id="TIGR01892">
    <property type="entry name" value="AcOrn-deacetyl"/>
    <property type="match status" value="1"/>
</dbReference>
<evidence type="ECO:0000256" key="3">
    <source>
        <dbReference type="ARBA" id="ARBA00022490"/>
    </source>
</evidence>
<keyword evidence="5" id="KW-0028">Amino-acid biosynthesis</keyword>
<keyword evidence="8" id="KW-0862">Zinc</keyword>
<dbReference type="Proteomes" id="UP000193963">
    <property type="component" value="Unassembled WGS sequence"/>
</dbReference>
<dbReference type="SUPFAM" id="SSF55031">
    <property type="entry name" value="Bacterial exopeptidase dimerisation domain"/>
    <property type="match status" value="1"/>
</dbReference>
<evidence type="ECO:0000313" key="12">
    <source>
        <dbReference type="Proteomes" id="UP000193963"/>
    </source>
</evidence>
<dbReference type="Pfam" id="PF07687">
    <property type="entry name" value="M20_dimer"/>
    <property type="match status" value="1"/>
</dbReference>
<dbReference type="AlphaFoldDB" id="A0A1X6ZKR5"/>
<evidence type="ECO:0000256" key="1">
    <source>
        <dbReference type="ARBA" id="ARBA00001947"/>
    </source>
</evidence>
<dbReference type="NCBIfam" id="NF005710">
    <property type="entry name" value="PRK07522.1"/>
    <property type="match status" value="1"/>
</dbReference>
<dbReference type="CDD" id="cd03894">
    <property type="entry name" value="M20_ArgE"/>
    <property type="match status" value="1"/>
</dbReference>
<accession>A0A1X6ZKR5</accession>
<reference evidence="11 12" key="1">
    <citation type="submission" date="2017-03" db="EMBL/GenBank/DDBJ databases">
        <authorList>
            <person name="Afonso C.L."/>
            <person name="Miller P.J."/>
            <person name="Scott M.A."/>
            <person name="Spackman E."/>
            <person name="Goraichik I."/>
            <person name="Dimitrov K.M."/>
            <person name="Suarez D.L."/>
            <person name="Swayne D.E."/>
        </authorList>
    </citation>
    <scope>NUCLEOTIDE SEQUENCE [LARGE SCALE GENOMIC DNA]</scope>
    <source>
        <strain evidence="11 12">CECT 7751</strain>
    </source>
</reference>
<feature type="domain" description="Peptidase M20 dimerisation" evidence="10">
    <location>
        <begin position="169"/>
        <end position="279"/>
    </location>
</feature>
<comment type="similarity">
    <text evidence="2">Belongs to the peptidase M20A family. ArgE subfamily.</text>
</comment>
<sequence>MDSLSLLDTLIAFDTTARTSNLDLIDFVESYLTERGFRVTRVMAPEGDRAGLYAAIGPEGAGGVMLSAHTDVVPVAGQEWTRPPFQLTREGDRLYGRGTTDMKGYLAAMLALADNAAGADLAEPLKLAISYDEEIGCVGIQAMIDQLEPAIGLPRLCFVGEPSEMQVTVGHKGKAAFRAVCHGQSGHSALAPQFTNALHLATDFVAELRALQEHYARDGARDEAYGVPYSTIHVGTLSGGTALNIVPDRAELTFEFRHLAADDPDTIRAQIRGAADRVSAAHEADARIEVEEVNAYPGLDQAEEAEVTTFAMAMAQTNSVTKVAFGTEAGFFEALGIPTVVCGPGSMDGQGHKPDEYIELDQLRACDAMLERVLDSLRI</sequence>
<dbReference type="SUPFAM" id="SSF53187">
    <property type="entry name" value="Zn-dependent exopeptidases"/>
    <property type="match status" value="1"/>
</dbReference>
<dbReference type="GO" id="GO:0046872">
    <property type="term" value="F:metal ion binding"/>
    <property type="evidence" value="ECO:0007669"/>
    <property type="project" value="UniProtKB-KW"/>
</dbReference>
<keyword evidence="6" id="KW-0479">Metal-binding</keyword>
<evidence type="ECO:0000256" key="2">
    <source>
        <dbReference type="ARBA" id="ARBA00005691"/>
    </source>
</evidence>
<evidence type="ECO:0000256" key="5">
    <source>
        <dbReference type="ARBA" id="ARBA00022605"/>
    </source>
</evidence>
<dbReference type="InterPro" id="IPR001261">
    <property type="entry name" value="ArgE/DapE_CS"/>
</dbReference>
<dbReference type="InterPro" id="IPR036264">
    <property type="entry name" value="Bact_exopeptidase_dim_dom"/>
</dbReference>
<keyword evidence="12" id="KW-1185">Reference proteome</keyword>
<dbReference type="InterPro" id="IPR002933">
    <property type="entry name" value="Peptidase_M20"/>
</dbReference>
<keyword evidence="9" id="KW-0170">Cobalt</keyword>
<dbReference type="GO" id="GO:0008777">
    <property type="term" value="F:acetylornithine deacetylase activity"/>
    <property type="evidence" value="ECO:0007669"/>
    <property type="project" value="UniProtKB-EC"/>
</dbReference>
<comment type="cofactor">
    <cofactor evidence="1">
        <name>Zn(2+)</name>
        <dbReference type="ChEBI" id="CHEBI:29105"/>
    </cofactor>
</comment>
<dbReference type="Gene3D" id="3.30.70.360">
    <property type="match status" value="1"/>
</dbReference>
<dbReference type="RefSeq" id="WP_085888689.1">
    <property type="nucleotide sequence ID" value="NZ_FWFN01000005.1"/>
</dbReference>
<proteinExistence type="inferred from homology"/>
<evidence type="ECO:0000256" key="9">
    <source>
        <dbReference type="ARBA" id="ARBA00023285"/>
    </source>
</evidence>
<dbReference type="GO" id="GO:0006526">
    <property type="term" value="P:L-arginine biosynthetic process"/>
    <property type="evidence" value="ECO:0007669"/>
    <property type="project" value="UniProtKB-KW"/>
</dbReference>
<evidence type="ECO:0000256" key="7">
    <source>
        <dbReference type="ARBA" id="ARBA00022801"/>
    </source>
</evidence>
<dbReference type="Gene3D" id="3.40.630.10">
    <property type="entry name" value="Zn peptidases"/>
    <property type="match status" value="1"/>
</dbReference>
<gene>
    <name evidence="11" type="primary">argE_4</name>
    <name evidence="11" type="ORF">PSM7751_02648</name>
</gene>
<organism evidence="11 12">
    <name type="scientific">Pseudooceanicola marinus</name>
    <dbReference type="NCBI Taxonomy" id="396013"/>
    <lineage>
        <taxon>Bacteria</taxon>
        <taxon>Pseudomonadati</taxon>
        <taxon>Pseudomonadota</taxon>
        <taxon>Alphaproteobacteria</taxon>
        <taxon>Rhodobacterales</taxon>
        <taxon>Paracoccaceae</taxon>
        <taxon>Pseudooceanicola</taxon>
    </lineage>
</organism>
<dbReference type="PANTHER" id="PTHR43808:SF31">
    <property type="entry name" value="N-ACETYL-L-CITRULLINE DEACETYLASE"/>
    <property type="match status" value="1"/>
</dbReference>
<keyword evidence="3" id="KW-0963">Cytoplasm</keyword>
<protein>
    <submittedName>
        <fullName evidence="11">Acetylornithine deacetylase</fullName>
        <ecNumber evidence="11">3.5.1.16</ecNumber>
    </submittedName>
</protein>
<dbReference type="InterPro" id="IPR010169">
    <property type="entry name" value="AcOrn-deacetyl"/>
</dbReference>
<evidence type="ECO:0000256" key="8">
    <source>
        <dbReference type="ARBA" id="ARBA00022833"/>
    </source>
</evidence>
<dbReference type="Pfam" id="PF01546">
    <property type="entry name" value="Peptidase_M20"/>
    <property type="match status" value="1"/>
</dbReference>
<evidence type="ECO:0000259" key="10">
    <source>
        <dbReference type="Pfam" id="PF07687"/>
    </source>
</evidence>
<dbReference type="EMBL" id="FWFN01000005">
    <property type="protein sequence ID" value="SLN54600.1"/>
    <property type="molecule type" value="Genomic_DNA"/>
</dbReference>
<name>A0A1X6ZKR5_9RHOB</name>
<dbReference type="InterPro" id="IPR011650">
    <property type="entry name" value="Peptidase_M20_dimer"/>
</dbReference>